<feature type="domain" description="Zn(2)-C6 fungal-type" evidence="3">
    <location>
        <begin position="32"/>
        <end position="62"/>
    </location>
</feature>
<feature type="region of interest" description="Disordered" evidence="2">
    <location>
        <begin position="1"/>
        <end position="33"/>
    </location>
</feature>
<dbReference type="AlphaFoldDB" id="A0A9P9ACV7"/>
<protein>
    <recommendedName>
        <fullName evidence="3">Zn(2)-C6 fungal-type domain-containing protein</fullName>
    </recommendedName>
</protein>
<dbReference type="SMART" id="SM00066">
    <property type="entry name" value="GAL4"/>
    <property type="match status" value="1"/>
</dbReference>
<dbReference type="GO" id="GO:0008270">
    <property type="term" value="F:zinc ion binding"/>
    <property type="evidence" value="ECO:0007669"/>
    <property type="project" value="InterPro"/>
</dbReference>
<keyword evidence="5" id="KW-1185">Reference proteome</keyword>
<evidence type="ECO:0000313" key="4">
    <source>
        <dbReference type="EMBL" id="KAH6689900.1"/>
    </source>
</evidence>
<keyword evidence="1" id="KW-0539">Nucleus</keyword>
<dbReference type="Proteomes" id="UP000770015">
    <property type="component" value="Unassembled WGS sequence"/>
</dbReference>
<proteinExistence type="predicted"/>
<dbReference type="EMBL" id="JAGSXJ010000007">
    <property type="protein sequence ID" value="KAH6689900.1"/>
    <property type="molecule type" value="Genomic_DNA"/>
</dbReference>
<comment type="caution">
    <text evidence="4">The sequence shown here is derived from an EMBL/GenBank/DDBJ whole genome shotgun (WGS) entry which is preliminary data.</text>
</comment>
<dbReference type="GO" id="GO:0045944">
    <property type="term" value="P:positive regulation of transcription by RNA polymerase II"/>
    <property type="evidence" value="ECO:0007669"/>
    <property type="project" value="TreeGrafter"/>
</dbReference>
<dbReference type="PROSITE" id="PS50048">
    <property type="entry name" value="ZN2_CY6_FUNGAL_2"/>
    <property type="match status" value="1"/>
</dbReference>
<dbReference type="PANTHER" id="PTHR47655:SF2">
    <property type="entry name" value="QUINIC ACID UTILIZATION ACTIVATOR"/>
    <property type="match status" value="1"/>
</dbReference>
<accession>A0A9P9ACV7</accession>
<feature type="region of interest" description="Disordered" evidence="2">
    <location>
        <begin position="100"/>
        <end position="126"/>
    </location>
</feature>
<dbReference type="Gene3D" id="4.10.240.10">
    <property type="entry name" value="Zn(2)-C6 fungal-type DNA-binding domain"/>
    <property type="match status" value="1"/>
</dbReference>
<dbReference type="PROSITE" id="PS00463">
    <property type="entry name" value="ZN2_CY6_FUNGAL_1"/>
    <property type="match status" value="1"/>
</dbReference>
<organism evidence="4 5">
    <name type="scientific">Plectosphaerella plurivora</name>
    <dbReference type="NCBI Taxonomy" id="936078"/>
    <lineage>
        <taxon>Eukaryota</taxon>
        <taxon>Fungi</taxon>
        <taxon>Dikarya</taxon>
        <taxon>Ascomycota</taxon>
        <taxon>Pezizomycotina</taxon>
        <taxon>Sordariomycetes</taxon>
        <taxon>Hypocreomycetidae</taxon>
        <taxon>Glomerellales</taxon>
        <taxon>Plectosphaerellaceae</taxon>
        <taxon>Plectosphaerella</taxon>
    </lineage>
</organism>
<evidence type="ECO:0000313" key="5">
    <source>
        <dbReference type="Proteomes" id="UP000770015"/>
    </source>
</evidence>
<evidence type="ECO:0000256" key="2">
    <source>
        <dbReference type="SAM" id="MobiDB-lite"/>
    </source>
</evidence>
<feature type="compositionally biased region" description="Basic and acidic residues" evidence="2">
    <location>
        <begin position="116"/>
        <end position="126"/>
    </location>
</feature>
<dbReference type="GO" id="GO:0000981">
    <property type="term" value="F:DNA-binding transcription factor activity, RNA polymerase II-specific"/>
    <property type="evidence" value="ECO:0007669"/>
    <property type="project" value="InterPro"/>
</dbReference>
<dbReference type="InterPro" id="IPR001138">
    <property type="entry name" value="Zn2Cys6_DnaBD"/>
</dbReference>
<reference evidence="4" key="1">
    <citation type="journal article" date="2021" name="Nat. Commun.">
        <title>Genetic determinants of endophytism in the Arabidopsis root mycobiome.</title>
        <authorList>
            <person name="Mesny F."/>
            <person name="Miyauchi S."/>
            <person name="Thiergart T."/>
            <person name="Pickel B."/>
            <person name="Atanasova L."/>
            <person name="Karlsson M."/>
            <person name="Huettel B."/>
            <person name="Barry K.W."/>
            <person name="Haridas S."/>
            <person name="Chen C."/>
            <person name="Bauer D."/>
            <person name="Andreopoulos W."/>
            <person name="Pangilinan J."/>
            <person name="LaButti K."/>
            <person name="Riley R."/>
            <person name="Lipzen A."/>
            <person name="Clum A."/>
            <person name="Drula E."/>
            <person name="Henrissat B."/>
            <person name="Kohler A."/>
            <person name="Grigoriev I.V."/>
            <person name="Martin F.M."/>
            <person name="Hacquard S."/>
        </authorList>
    </citation>
    <scope>NUCLEOTIDE SEQUENCE</scope>
    <source>
        <strain evidence="4">MPI-SDFR-AT-0117</strain>
    </source>
</reference>
<feature type="compositionally biased region" description="Low complexity" evidence="2">
    <location>
        <begin position="103"/>
        <end position="113"/>
    </location>
</feature>
<dbReference type="InterPro" id="IPR036864">
    <property type="entry name" value="Zn2-C6_fun-type_DNA-bd_sf"/>
</dbReference>
<dbReference type="CDD" id="cd00067">
    <property type="entry name" value="GAL4"/>
    <property type="match status" value="1"/>
</dbReference>
<dbReference type="InterPro" id="IPR052783">
    <property type="entry name" value="Metabolic/Drug-Res_Regulator"/>
</dbReference>
<evidence type="ECO:0000259" key="3">
    <source>
        <dbReference type="PROSITE" id="PS50048"/>
    </source>
</evidence>
<sequence length="215" mass="23907">MAGPADPIGNQEAGRHNSSASTGKRRARVTQACDPCRESRRKCDAGLPSCHSCTAQHIQCSRSRRPKKRGKPTGYIWALEVTLGMLLTEHPAIAESVRQLMQSDGGSSSSASSPEQHNDDDHDEYGSRRISVHNEPLMRSYYAAWHRGEALGDIEKMLERTDRPLINYRPRRKQVTAAQGWEMDHAQWFGLEGVDMSMLEALEANDASQGPLFSC</sequence>
<gene>
    <name evidence="4" type="ORF">F5X68DRAFT_230503</name>
</gene>
<evidence type="ECO:0000256" key="1">
    <source>
        <dbReference type="ARBA" id="ARBA00023242"/>
    </source>
</evidence>
<name>A0A9P9ACV7_9PEZI</name>
<dbReference type="SUPFAM" id="SSF57701">
    <property type="entry name" value="Zn2/Cys6 DNA-binding domain"/>
    <property type="match status" value="1"/>
</dbReference>
<dbReference type="OrthoDB" id="2991872at2759"/>
<dbReference type="Pfam" id="PF00172">
    <property type="entry name" value="Zn_clus"/>
    <property type="match status" value="1"/>
</dbReference>
<dbReference type="PANTHER" id="PTHR47655">
    <property type="entry name" value="QUINIC ACID UTILIZATION ACTIVATOR"/>
    <property type="match status" value="1"/>
</dbReference>